<evidence type="ECO:0000256" key="2">
    <source>
        <dbReference type="ARBA" id="ARBA00023125"/>
    </source>
</evidence>
<evidence type="ECO:0000259" key="4">
    <source>
        <dbReference type="PROSITE" id="PS50206"/>
    </source>
</evidence>
<dbReference type="PROSITE" id="PS00380">
    <property type="entry name" value="RHODANESE_1"/>
    <property type="match status" value="1"/>
</dbReference>
<dbReference type="PROSITE" id="PS50206">
    <property type="entry name" value="RHODANESE_3"/>
    <property type="match status" value="1"/>
</dbReference>
<dbReference type="CDD" id="cd00158">
    <property type="entry name" value="RHOD"/>
    <property type="match status" value="1"/>
</dbReference>
<dbReference type="SMART" id="SM00418">
    <property type="entry name" value="HTH_ARSR"/>
    <property type="match status" value="1"/>
</dbReference>
<dbReference type="InterPro" id="IPR036873">
    <property type="entry name" value="Rhodanese-like_dom_sf"/>
</dbReference>
<dbReference type="InterPro" id="IPR001763">
    <property type="entry name" value="Rhodanese-like_dom"/>
</dbReference>
<proteinExistence type="predicted"/>
<name>A0ABP9F7K1_9PSEU</name>
<accession>A0ABP9F7K1</accession>
<dbReference type="NCBIfam" id="NF033788">
    <property type="entry name" value="HTH_metalloreg"/>
    <property type="match status" value="1"/>
</dbReference>
<dbReference type="InterPro" id="IPR011991">
    <property type="entry name" value="ArsR-like_HTH"/>
</dbReference>
<dbReference type="InterPro" id="IPR036390">
    <property type="entry name" value="WH_DNA-bd_sf"/>
</dbReference>
<dbReference type="SUPFAM" id="SSF52821">
    <property type="entry name" value="Rhodanese/Cell cycle control phosphatase"/>
    <property type="match status" value="1"/>
</dbReference>
<dbReference type="RefSeq" id="WP_274233360.1">
    <property type="nucleotide sequence ID" value="NZ_BAABHQ010000027.1"/>
</dbReference>
<dbReference type="InterPro" id="IPR001845">
    <property type="entry name" value="HTH_ArsR_DNA-bd_dom"/>
</dbReference>
<keyword evidence="7" id="KW-1185">Reference proteome</keyword>
<dbReference type="Proteomes" id="UP001500457">
    <property type="component" value="Unassembled WGS sequence"/>
</dbReference>
<dbReference type="PANTHER" id="PTHR43132">
    <property type="entry name" value="ARSENICAL RESISTANCE OPERON REPRESSOR ARSR-RELATED"/>
    <property type="match status" value="1"/>
</dbReference>
<dbReference type="InterPro" id="IPR036388">
    <property type="entry name" value="WH-like_DNA-bd_sf"/>
</dbReference>
<dbReference type="Gene3D" id="3.40.250.10">
    <property type="entry name" value="Rhodanese-like domain"/>
    <property type="match status" value="1"/>
</dbReference>
<dbReference type="PROSITE" id="PS50987">
    <property type="entry name" value="HTH_ARSR_2"/>
    <property type="match status" value="1"/>
</dbReference>
<keyword evidence="2" id="KW-0238">DNA-binding</keyword>
<dbReference type="SMART" id="SM00450">
    <property type="entry name" value="RHOD"/>
    <property type="match status" value="1"/>
</dbReference>
<evidence type="ECO:0000313" key="7">
    <source>
        <dbReference type="Proteomes" id="UP001500457"/>
    </source>
</evidence>
<dbReference type="InterPro" id="IPR051011">
    <property type="entry name" value="Metal_resp_trans_reg"/>
</dbReference>
<dbReference type="CDD" id="cd00090">
    <property type="entry name" value="HTH_ARSR"/>
    <property type="match status" value="1"/>
</dbReference>
<keyword evidence="3" id="KW-0804">Transcription</keyword>
<dbReference type="Pfam" id="PF01022">
    <property type="entry name" value="HTH_5"/>
    <property type="match status" value="1"/>
</dbReference>
<dbReference type="Pfam" id="PF00581">
    <property type="entry name" value="Rhodanese"/>
    <property type="match status" value="1"/>
</dbReference>
<feature type="domain" description="Rhodanese" evidence="4">
    <location>
        <begin position="135"/>
        <end position="223"/>
    </location>
</feature>
<evidence type="ECO:0000256" key="3">
    <source>
        <dbReference type="ARBA" id="ARBA00023163"/>
    </source>
</evidence>
<dbReference type="EMBL" id="BAABHQ010000027">
    <property type="protein sequence ID" value="GAA4895031.1"/>
    <property type="molecule type" value="Genomic_DNA"/>
</dbReference>
<gene>
    <name evidence="6" type="ORF">GCM10023203_56600</name>
</gene>
<dbReference type="Gene3D" id="1.10.10.10">
    <property type="entry name" value="Winged helix-like DNA-binding domain superfamily/Winged helix DNA-binding domain"/>
    <property type="match status" value="1"/>
</dbReference>
<reference evidence="7" key="1">
    <citation type="journal article" date="2019" name="Int. J. Syst. Evol. Microbiol.">
        <title>The Global Catalogue of Microorganisms (GCM) 10K type strain sequencing project: providing services to taxonomists for standard genome sequencing and annotation.</title>
        <authorList>
            <consortium name="The Broad Institute Genomics Platform"/>
            <consortium name="The Broad Institute Genome Sequencing Center for Infectious Disease"/>
            <person name="Wu L."/>
            <person name="Ma J."/>
        </authorList>
    </citation>
    <scope>NUCLEOTIDE SEQUENCE [LARGE SCALE GENOMIC DNA]</scope>
    <source>
        <strain evidence="7">JCM 17983</strain>
    </source>
</reference>
<dbReference type="PRINTS" id="PR00778">
    <property type="entry name" value="HTHARSR"/>
</dbReference>
<sequence length="226" mass="24661">MRAKTLLFEQFALVGKGLAHPARLQLLDLLAQSEYAVEPLAAAAGLPLSTASAHLKTLRASQLVTSRREGTRIVYSLAGDDVAALLANVREVASSRVAGVEPAKHAYLRLVDDEATEDDPAWEEIGHDELLRRARQGQVAVLDVRPAPEYEAGHIPGAVHIPVDELEARIDELPDIEVVAYCRGEYCVMSYDAVRLLTRRGRRAVRLAAGMLEWRLAGRPVQTTAA</sequence>
<evidence type="ECO:0000256" key="1">
    <source>
        <dbReference type="ARBA" id="ARBA00023015"/>
    </source>
</evidence>
<evidence type="ECO:0000259" key="5">
    <source>
        <dbReference type="PROSITE" id="PS50987"/>
    </source>
</evidence>
<dbReference type="PANTHER" id="PTHR43132:SF8">
    <property type="entry name" value="HTH-TYPE TRANSCRIPTIONAL REGULATOR KMTR"/>
    <property type="match status" value="1"/>
</dbReference>
<comment type="caution">
    <text evidence="6">The sequence shown here is derived from an EMBL/GenBank/DDBJ whole genome shotgun (WGS) entry which is preliminary data.</text>
</comment>
<dbReference type="InterPro" id="IPR001307">
    <property type="entry name" value="Thiosulphate_STrfase_CS"/>
</dbReference>
<organism evidence="6 7">
    <name type="scientific">Actinomycetospora straminea</name>
    <dbReference type="NCBI Taxonomy" id="663607"/>
    <lineage>
        <taxon>Bacteria</taxon>
        <taxon>Bacillati</taxon>
        <taxon>Actinomycetota</taxon>
        <taxon>Actinomycetes</taxon>
        <taxon>Pseudonocardiales</taxon>
        <taxon>Pseudonocardiaceae</taxon>
        <taxon>Actinomycetospora</taxon>
    </lineage>
</organism>
<dbReference type="SUPFAM" id="SSF46785">
    <property type="entry name" value="Winged helix' DNA-binding domain"/>
    <property type="match status" value="1"/>
</dbReference>
<evidence type="ECO:0000313" key="6">
    <source>
        <dbReference type="EMBL" id="GAA4895031.1"/>
    </source>
</evidence>
<feature type="domain" description="HTH arsR-type" evidence="5">
    <location>
        <begin position="3"/>
        <end position="97"/>
    </location>
</feature>
<keyword evidence="1" id="KW-0805">Transcription regulation</keyword>
<protein>
    <submittedName>
        <fullName evidence="6">Metalloregulator ArsR/SmtB family transcription factor</fullName>
    </submittedName>
</protein>